<evidence type="ECO:0000313" key="2">
    <source>
        <dbReference type="Proteomes" id="UP000093712"/>
    </source>
</evidence>
<accession>A0AA91IWX9</accession>
<dbReference type="Pfam" id="PF09957">
    <property type="entry name" value="VapB_antitoxin"/>
    <property type="match status" value="1"/>
</dbReference>
<protein>
    <submittedName>
        <fullName evidence="1">Antitoxin</fullName>
    </submittedName>
</protein>
<organism evidence="1 2">
    <name type="scientific">Mycolicibacter heraklionensis</name>
    <dbReference type="NCBI Taxonomy" id="512402"/>
    <lineage>
        <taxon>Bacteria</taxon>
        <taxon>Bacillati</taxon>
        <taxon>Actinomycetota</taxon>
        <taxon>Actinomycetes</taxon>
        <taxon>Mycobacteriales</taxon>
        <taxon>Mycobacteriaceae</taxon>
        <taxon>Mycolicibacter</taxon>
    </lineage>
</organism>
<evidence type="ECO:0000313" key="1">
    <source>
        <dbReference type="EMBL" id="OBK82663.1"/>
    </source>
</evidence>
<name>A0AA91IWX9_9MYCO</name>
<dbReference type="EMBL" id="LZME01000122">
    <property type="protein sequence ID" value="OBK82663.1"/>
    <property type="molecule type" value="Genomic_DNA"/>
</dbReference>
<proteinExistence type="predicted"/>
<dbReference type="InterPro" id="IPR019239">
    <property type="entry name" value="VapB_antitoxin"/>
</dbReference>
<dbReference type="AlphaFoldDB" id="A0AA91IWX9"/>
<sequence>MYCWCMSRTNIDLDDELTAEVMRRFGVTTKKAAVDLALRRLVGAPLSREFLLSLEGIGWTGDLDELRDEQPGEIG</sequence>
<reference evidence="1 2" key="1">
    <citation type="submission" date="2016-06" db="EMBL/GenBank/DDBJ databases">
        <authorList>
            <person name="Sutton G."/>
            <person name="Brinkac L."/>
            <person name="Sanka R."/>
            <person name="Adams M."/>
            <person name="Lau E."/>
            <person name="Garcia-Basteiro A."/>
            <person name="Lopez-Varela E."/>
            <person name="Palencia S."/>
        </authorList>
    </citation>
    <scope>NUCLEOTIDE SEQUENCE [LARGE SCALE GENOMIC DNA]</scope>
    <source>
        <strain evidence="1 2">1211594.5</strain>
    </source>
</reference>
<dbReference type="Proteomes" id="UP000093712">
    <property type="component" value="Unassembled WGS sequence"/>
</dbReference>
<comment type="caution">
    <text evidence="1">The sequence shown here is derived from an EMBL/GenBank/DDBJ whole genome shotgun (WGS) entry which is preliminary data.</text>
</comment>
<gene>
    <name evidence="1" type="ORF">A5649_08405</name>
</gene>